<comment type="caution">
    <text evidence="7">The sequence shown here is derived from an EMBL/GenBank/DDBJ whole genome shotgun (WGS) entry which is preliminary data.</text>
</comment>
<feature type="transmembrane region" description="Helical" evidence="6">
    <location>
        <begin position="62"/>
        <end position="84"/>
    </location>
</feature>
<dbReference type="InterPro" id="IPR002549">
    <property type="entry name" value="AI-2E-like"/>
</dbReference>
<comment type="subcellular location">
    <subcellularLocation>
        <location evidence="1">Membrane</location>
        <topology evidence="1">Multi-pass membrane protein</topology>
    </subcellularLocation>
</comment>
<reference evidence="7 8" key="1">
    <citation type="submission" date="2020-08" db="EMBL/GenBank/DDBJ databases">
        <title>Genomic Encyclopedia of Type Strains, Phase IV (KMG-IV): sequencing the most valuable type-strain genomes for metagenomic binning, comparative biology and taxonomic classification.</title>
        <authorList>
            <person name="Goeker M."/>
        </authorList>
    </citation>
    <scope>NUCLEOTIDE SEQUENCE [LARGE SCALE GENOMIC DNA]</scope>
    <source>
        <strain evidence="7 8">DSM 26723</strain>
    </source>
</reference>
<feature type="transmembrane region" description="Helical" evidence="6">
    <location>
        <begin position="284"/>
        <end position="301"/>
    </location>
</feature>
<dbReference type="GO" id="GO:0055085">
    <property type="term" value="P:transmembrane transport"/>
    <property type="evidence" value="ECO:0007669"/>
    <property type="project" value="TreeGrafter"/>
</dbReference>
<sequence>MPQNQLLTKVSGVWVPLLATVLVVGLLWAAKAVLLPLALGIILAFTLSPLVRLFDRLRLPRFLGVALTMSIALGTVGGIGYVVATQFADLSTQITRYTSSMRAKAADLRPGSNETFRQFSRTVDRVTEQLDSNVAEQRAAQPVRVVSPRLTPVERVREAAVAIFEPVASAVIVLVLVAFMLGQREDLRDRLIRLTGADNVIVTTRLLNEAAQRVSRYLVAQTLVNLGLGALVAAGLYWIGVPYAALWGGVAAMLRFVPYVGTLLSALLPALLAFAIFPGWTETLQVLAMFLVLDMVTGYFIEPLLFGRRTGVSSFALLVSALFWIWVWGPVGLLLATPLTVCIAVLGRHVSSLRFLAVLFADEPALSPHVRYYQRLLARDEDEAHALAMRMVAETGPVNAMDEVLIPALQLAEQHRAQDEITAEDMDFILEASGEIVTQIRSRQKVPPEADAQILMLSASSRADRIVLGMLAAAMEASGRAVAVMDQDRDIESTISQVIAERSDLTCIVAISLAHGSEVRNYCRQLRASLPMARLLVLRPLTSAQNAERSMSRIKDAGADRVAISIHQALKDAEELLKLEDRSSPCGEVARPRAFSEGVSHA</sequence>
<protein>
    <submittedName>
        <fullName evidence="7">Putative PurR-regulated permease PerM</fullName>
    </submittedName>
</protein>
<evidence type="ECO:0000256" key="4">
    <source>
        <dbReference type="ARBA" id="ARBA00022989"/>
    </source>
</evidence>
<evidence type="ECO:0000313" key="7">
    <source>
        <dbReference type="EMBL" id="MBB6095602.1"/>
    </source>
</evidence>
<evidence type="ECO:0000256" key="2">
    <source>
        <dbReference type="ARBA" id="ARBA00009773"/>
    </source>
</evidence>
<feature type="transmembrane region" description="Helical" evidence="6">
    <location>
        <begin position="256"/>
        <end position="277"/>
    </location>
</feature>
<dbReference type="Pfam" id="PF01594">
    <property type="entry name" value="AI-2E_transport"/>
    <property type="match status" value="1"/>
</dbReference>
<dbReference type="PANTHER" id="PTHR21716:SF16">
    <property type="entry name" value="BLL1467 PROTEIN"/>
    <property type="match status" value="1"/>
</dbReference>
<dbReference type="EMBL" id="JACHHZ010000005">
    <property type="protein sequence ID" value="MBB6095602.1"/>
    <property type="molecule type" value="Genomic_DNA"/>
</dbReference>
<keyword evidence="4 6" id="KW-1133">Transmembrane helix</keyword>
<keyword evidence="8" id="KW-1185">Reference proteome</keyword>
<organism evidence="7 8">
    <name type="scientific">Povalibacter uvarum</name>
    <dbReference type="NCBI Taxonomy" id="732238"/>
    <lineage>
        <taxon>Bacteria</taxon>
        <taxon>Pseudomonadati</taxon>
        <taxon>Pseudomonadota</taxon>
        <taxon>Gammaproteobacteria</taxon>
        <taxon>Steroidobacterales</taxon>
        <taxon>Steroidobacteraceae</taxon>
        <taxon>Povalibacter</taxon>
    </lineage>
</organism>
<dbReference type="GO" id="GO:0016020">
    <property type="term" value="C:membrane"/>
    <property type="evidence" value="ECO:0007669"/>
    <property type="project" value="UniProtKB-SubCell"/>
</dbReference>
<dbReference type="Proteomes" id="UP000588068">
    <property type="component" value="Unassembled WGS sequence"/>
</dbReference>
<name>A0A841HUE1_9GAMM</name>
<dbReference type="PANTHER" id="PTHR21716">
    <property type="entry name" value="TRANSMEMBRANE PROTEIN"/>
    <property type="match status" value="1"/>
</dbReference>
<feature type="transmembrane region" description="Helical" evidence="6">
    <location>
        <begin position="12"/>
        <end position="30"/>
    </location>
</feature>
<evidence type="ECO:0000256" key="5">
    <source>
        <dbReference type="ARBA" id="ARBA00023136"/>
    </source>
</evidence>
<gene>
    <name evidence="7" type="ORF">HNQ60_004492</name>
</gene>
<keyword evidence="5 6" id="KW-0472">Membrane</keyword>
<evidence type="ECO:0000256" key="6">
    <source>
        <dbReference type="SAM" id="Phobius"/>
    </source>
</evidence>
<proteinExistence type="inferred from homology"/>
<feature type="transmembrane region" description="Helical" evidence="6">
    <location>
        <begin position="36"/>
        <end position="55"/>
    </location>
</feature>
<keyword evidence="3 6" id="KW-0812">Transmembrane</keyword>
<comment type="similarity">
    <text evidence="2">Belongs to the autoinducer-2 exporter (AI-2E) (TC 2.A.86) family.</text>
</comment>
<evidence type="ECO:0000256" key="1">
    <source>
        <dbReference type="ARBA" id="ARBA00004141"/>
    </source>
</evidence>
<dbReference type="RefSeq" id="WP_184334955.1">
    <property type="nucleotide sequence ID" value="NZ_JACHHZ010000005.1"/>
</dbReference>
<accession>A0A841HUE1</accession>
<feature type="transmembrane region" description="Helical" evidence="6">
    <location>
        <begin position="321"/>
        <end position="346"/>
    </location>
</feature>
<evidence type="ECO:0000256" key="3">
    <source>
        <dbReference type="ARBA" id="ARBA00022692"/>
    </source>
</evidence>
<dbReference type="AlphaFoldDB" id="A0A841HUE1"/>
<feature type="transmembrane region" description="Helical" evidence="6">
    <location>
        <begin position="159"/>
        <end position="181"/>
    </location>
</feature>
<evidence type="ECO:0000313" key="8">
    <source>
        <dbReference type="Proteomes" id="UP000588068"/>
    </source>
</evidence>
<feature type="transmembrane region" description="Helical" evidence="6">
    <location>
        <begin position="223"/>
        <end position="244"/>
    </location>
</feature>